<sequence length="47" mass="5325">MSNHQDGPTHVESWLGEVDRASYDVPTADFHTNLINDTLMWVGQELP</sequence>
<dbReference type="AlphaFoldDB" id="A0A7R9HUL3"/>
<organism evidence="1">
    <name type="scientific">Timema monikensis</name>
    <dbReference type="NCBI Taxonomy" id="170555"/>
    <lineage>
        <taxon>Eukaryota</taxon>
        <taxon>Metazoa</taxon>
        <taxon>Ecdysozoa</taxon>
        <taxon>Arthropoda</taxon>
        <taxon>Hexapoda</taxon>
        <taxon>Insecta</taxon>
        <taxon>Pterygota</taxon>
        <taxon>Neoptera</taxon>
        <taxon>Polyneoptera</taxon>
        <taxon>Phasmatodea</taxon>
        <taxon>Timematodea</taxon>
        <taxon>Timematoidea</taxon>
        <taxon>Timematidae</taxon>
        <taxon>Timema</taxon>
    </lineage>
</organism>
<dbReference type="EMBL" id="OB800159">
    <property type="protein sequence ID" value="CAD7435440.1"/>
    <property type="molecule type" value="Genomic_DNA"/>
</dbReference>
<proteinExistence type="predicted"/>
<accession>A0A7R9HUL3</accession>
<evidence type="ECO:0000313" key="1">
    <source>
        <dbReference type="EMBL" id="CAD7435440.1"/>
    </source>
</evidence>
<name>A0A7R9HUL3_9NEOP</name>
<reference evidence="1" key="1">
    <citation type="submission" date="2020-11" db="EMBL/GenBank/DDBJ databases">
        <authorList>
            <person name="Tran Van P."/>
        </authorList>
    </citation>
    <scope>NUCLEOTIDE SEQUENCE</scope>
</reference>
<gene>
    <name evidence="1" type="ORF">TMSB3V08_LOCUS12086</name>
</gene>
<protein>
    <submittedName>
        <fullName evidence="1">Uncharacterized protein</fullName>
    </submittedName>
</protein>